<evidence type="ECO:0000256" key="1">
    <source>
        <dbReference type="SAM" id="SignalP"/>
    </source>
</evidence>
<keyword evidence="1" id="KW-0732">Signal</keyword>
<dbReference type="EMBL" id="JASNJE010000018">
    <property type="protein sequence ID" value="MDK3074299.1"/>
    <property type="molecule type" value="Genomic_DNA"/>
</dbReference>
<gene>
    <name evidence="2" type="ORF">QO034_14400</name>
</gene>
<sequence>MKLHLTIIAAATLSLGLATGSGALAADEAEMMTMCNSYAAHHLHLSTSDIASLSYEGQRTDGTHAVNGETSSGQPFQCSFNAAGTRVVSWYHQAPTGCPADVSQADRYKYPDCD</sequence>
<dbReference type="RefSeq" id="WP_284486232.1">
    <property type="nucleotide sequence ID" value="NZ_JASNJE010000018.1"/>
</dbReference>
<protein>
    <submittedName>
        <fullName evidence="2">Uncharacterized protein</fullName>
    </submittedName>
</protein>
<keyword evidence="3" id="KW-1185">Reference proteome</keyword>
<feature type="signal peptide" evidence="1">
    <location>
        <begin position="1"/>
        <end position="25"/>
    </location>
</feature>
<proteinExistence type="predicted"/>
<accession>A0ABT7FGM5</accession>
<dbReference type="Proteomes" id="UP001227126">
    <property type="component" value="Unassembled WGS sequence"/>
</dbReference>
<name>A0ABT7FGM5_9RHOB</name>
<organism evidence="2 3">
    <name type="scientific">Sedimentitalea xiamensis</name>
    <dbReference type="NCBI Taxonomy" id="3050037"/>
    <lineage>
        <taxon>Bacteria</taxon>
        <taxon>Pseudomonadati</taxon>
        <taxon>Pseudomonadota</taxon>
        <taxon>Alphaproteobacteria</taxon>
        <taxon>Rhodobacterales</taxon>
        <taxon>Paracoccaceae</taxon>
        <taxon>Sedimentitalea</taxon>
    </lineage>
</organism>
<evidence type="ECO:0000313" key="2">
    <source>
        <dbReference type="EMBL" id="MDK3074299.1"/>
    </source>
</evidence>
<feature type="chain" id="PRO_5045289849" evidence="1">
    <location>
        <begin position="26"/>
        <end position="114"/>
    </location>
</feature>
<comment type="caution">
    <text evidence="2">The sequence shown here is derived from an EMBL/GenBank/DDBJ whole genome shotgun (WGS) entry which is preliminary data.</text>
</comment>
<evidence type="ECO:0000313" key="3">
    <source>
        <dbReference type="Proteomes" id="UP001227126"/>
    </source>
</evidence>
<reference evidence="2 3" key="1">
    <citation type="submission" date="2023-05" db="EMBL/GenBank/DDBJ databases">
        <title>Sedimentitalea sp. nov. JM2-8.</title>
        <authorList>
            <person name="Huang J."/>
        </authorList>
    </citation>
    <scope>NUCLEOTIDE SEQUENCE [LARGE SCALE GENOMIC DNA]</scope>
    <source>
        <strain evidence="2 3">JM2-8</strain>
    </source>
</reference>